<reference evidence="2 3" key="1">
    <citation type="submission" date="2019-07" db="EMBL/GenBank/DDBJ databases">
        <title>Whole genome shotgun sequence of Microbacterium aerolatum NBRC 103071.</title>
        <authorList>
            <person name="Hosoyama A."/>
            <person name="Uohara A."/>
            <person name="Ohji S."/>
            <person name="Ichikawa N."/>
        </authorList>
    </citation>
    <scope>NUCLEOTIDE SEQUENCE [LARGE SCALE GENOMIC DNA]</scope>
    <source>
        <strain evidence="2 3">NBRC 103071</strain>
    </source>
</reference>
<protein>
    <submittedName>
        <fullName evidence="2">Uncharacterized protein</fullName>
    </submittedName>
</protein>
<evidence type="ECO:0000313" key="2">
    <source>
        <dbReference type="EMBL" id="GEK86103.1"/>
    </source>
</evidence>
<evidence type="ECO:0000313" key="3">
    <source>
        <dbReference type="Proteomes" id="UP000321225"/>
    </source>
</evidence>
<gene>
    <name evidence="2" type="ORF">MAE01_12790</name>
</gene>
<dbReference type="AlphaFoldDB" id="A0A511AFE2"/>
<name>A0A511AFE2_9MICO</name>
<proteinExistence type="predicted"/>
<keyword evidence="3" id="KW-1185">Reference proteome</keyword>
<accession>A0A511AFE2</accession>
<organism evidence="2 3">
    <name type="scientific">Microbacterium aerolatum</name>
    <dbReference type="NCBI Taxonomy" id="153731"/>
    <lineage>
        <taxon>Bacteria</taxon>
        <taxon>Bacillati</taxon>
        <taxon>Actinomycetota</taxon>
        <taxon>Actinomycetes</taxon>
        <taxon>Micrococcales</taxon>
        <taxon>Microbacteriaceae</taxon>
        <taxon>Microbacterium</taxon>
    </lineage>
</organism>
<dbReference type="Proteomes" id="UP000321225">
    <property type="component" value="Unassembled WGS sequence"/>
</dbReference>
<sequence length="76" mass="7446">MSAAGLYARLKPMNRSQKVAAAASVLTVAGIAAVAAPAVASVVSELGGWALFNQPAATPTAAPTASASTTGWRSTC</sequence>
<feature type="region of interest" description="Disordered" evidence="1">
    <location>
        <begin position="57"/>
        <end position="76"/>
    </location>
</feature>
<dbReference type="EMBL" id="BJUW01000004">
    <property type="protein sequence ID" value="GEK86103.1"/>
    <property type="molecule type" value="Genomic_DNA"/>
</dbReference>
<comment type="caution">
    <text evidence="2">The sequence shown here is derived from an EMBL/GenBank/DDBJ whole genome shotgun (WGS) entry which is preliminary data.</text>
</comment>
<evidence type="ECO:0000256" key="1">
    <source>
        <dbReference type="SAM" id="MobiDB-lite"/>
    </source>
</evidence>
<feature type="compositionally biased region" description="Low complexity" evidence="1">
    <location>
        <begin position="57"/>
        <end position="70"/>
    </location>
</feature>